<feature type="non-terminal residue" evidence="2">
    <location>
        <position position="156"/>
    </location>
</feature>
<gene>
    <name evidence="2" type="ORF">PBRASI_LOCUS10832</name>
</gene>
<proteinExistence type="predicted"/>
<feature type="compositionally biased region" description="Low complexity" evidence="1">
    <location>
        <begin position="131"/>
        <end position="148"/>
    </location>
</feature>
<evidence type="ECO:0000313" key="2">
    <source>
        <dbReference type="EMBL" id="CAG8661989.1"/>
    </source>
</evidence>
<comment type="caution">
    <text evidence="2">The sequence shown here is derived from an EMBL/GenBank/DDBJ whole genome shotgun (WGS) entry which is preliminary data.</text>
</comment>
<dbReference type="Proteomes" id="UP000789739">
    <property type="component" value="Unassembled WGS sequence"/>
</dbReference>
<feature type="region of interest" description="Disordered" evidence="1">
    <location>
        <begin position="131"/>
        <end position="156"/>
    </location>
</feature>
<accession>A0A9N9E6K1</accession>
<keyword evidence="3" id="KW-1185">Reference proteome</keyword>
<sequence length="156" mass="17052">YVVSTSANPLIETPNFGSKLKGYWLPGTGNSFCFQGIITMILSSNELPKALNGTAYHLERELSCQDQCQNICIKNTSVIDTSITWCLVVSNPKFFNDSVEIFIDNESASTITTTITSSVLVTPTITPTGTSIGTSTNSSQMTNSTSGNDKYEWNWR</sequence>
<evidence type="ECO:0000313" key="3">
    <source>
        <dbReference type="Proteomes" id="UP000789739"/>
    </source>
</evidence>
<dbReference type="EMBL" id="CAJVPI010003763">
    <property type="protein sequence ID" value="CAG8661989.1"/>
    <property type="molecule type" value="Genomic_DNA"/>
</dbReference>
<dbReference type="AlphaFoldDB" id="A0A9N9E6K1"/>
<protein>
    <submittedName>
        <fullName evidence="2">10659_t:CDS:1</fullName>
    </submittedName>
</protein>
<organism evidence="2 3">
    <name type="scientific">Paraglomus brasilianum</name>
    <dbReference type="NCBI Taxonomy" id="144538"/>
    <lineage>
        <taxon>Eukaryota</taxon>
        <taxon>Fungi</taxon>
        <taxon>Fungi incertae sedis</taxon>
        <taxon>Mucoromycota</taxon>
        <taxon>Glomeromycotina</taxon>
        <taxon>Glomeromycetes</taxon>
        <taxon>Paraglomerales</taxon>
        <taxon>Paraglomeraceae</taxon>
        <taxon>Paraglomus</taxon>
    </lineage>
</organism>
<reference evidence="2" key="1">
    <citation type="submission" date="2021-06" db="EMBL/GenBank/DDBJ databases">
        <authorList>
            <person name="Kallberg Y."/>
            <person name="Tangrot J."/>
            <person name="Rosling A."/>
        </authorList>
    </citation>
    <scope>NUCLEOTIDE SEQUENCE</scope>
    <source>
        <strain evidence="2">BR232B</strain>
    </source>
</reference>
<evidence type="ECO:0000256" key="1">
    <source>
        <dbReference type="SAM" id="MobiDB-lite"/>
    </source>
</evidence>
<name>A0A9N9E6K1_9GLOM</name>
<feature type="non-terminal residue" evidence="2">
    <location>
        <position position="1"/>
    </location>
</feature>